<proteinExistence type="predicted"/>
<organism evidence="1 2">
    <name type="scientific">Rubellicoccus peritrichatus</name>
    <dbReference type="NCBI Taxonomy" id="3080537"/>
    <lineage>
        <taxon>Bacteria</taxon>
        <taxon>Pseudomonadati</taxon>
        <taxon>Verrucomicrobiota</taxon>
        <taxon>Opitutia</taxon>
        <taxon>Puniceicoccales</taxon>
        <taxon>Cerasicoccaceae</taxon>
        <taxon>Rubellicoccus</taxon>
    </lineage>
</organism>
<sequence length="651" mass="70961">MKIIGYSGSAPKARLKLRSDIPGLMTDYESEPKYTAPNLQRTEQQDDAIFEIHAPASYYNDGRILVSGVLSASIESLTPEVAIADELGNVTRITPGRAKFAIRTKRARILLTLDLTDKTDMPEVKEYISPTSGSLLAHMADQVDSRINSGMSIAENGYLYTSQDPSGSYTRNPNFWASGLDLTCISPWNSNGGVRKAGTLITPRHVLLAAHYEVPVGTNFVFVNMAGNVVKRTAIGKQRHPQYSVFGADITVYTLNSDVPSSITPCKVLPQDYYEQIVNEKFVRPGALGLDQEEKGLIIDWFRDGYFEYPTDSDRAIFDEKKISGDSGNPAFVLINDELVLITVWTFGGAGSGTFVTDELATLNQMIMDSDADAGITPTGYTMQEIDLSSFPSYTPDPDVESFVSSTGATNTNGLTNLSRYLKQENLWDSFGIYPYASNQNFPSGSFMFGLGGLVSGFSGLVGSPPRDTYGVDLTANGFVTVPIPDFQNWTEGAIGVRFKPADAAATDVHNKHRWWFGDTVQNRYLVTSSGSSVLSGEQFMARYNDGATHSAGSTTATWAADEDMQEVSVFGSAHAIYKNKTPYVFDLSPGDAFNPAATGYTVNDTLYLSAQYSNPSATAQNTGVFNCIWFCSVALTDNQREVITDLVNLL</sequence>
<evidence type="ECO:0000313" key="2">
    <source>
        <dbReference type="Proteomes" id="UP001304300"/>
    </source>
</evidence>
<gene>
    <name evidence="1" type="ORF">RZN69_08660</name>
</gene>
<name>A0AAQ3QT03_9BACT</name>
<reference evidence="1 2" key="1">
    <citation type="submission" date="2023-10" db="EMBL/GenBank/DDBJ databases">
        <title>Rubellicoccus peritrichatus gen. nov., sp. nov., isolated from an algae of coral reef tank.</title>
        <authorList>
            <person name="Luo J."/>
        </authorList>
    </citation>
    <scope>NUCLEOTIDE SEQUENCE [LARGE SCALE GENOMIC DNA]</scope>
    <source>
        <strain evidence="1 2">CR14</strain>
    </source>
</reference>
<dbReference type="KEGG" id="puo:RZN69_08660"/>
<keyword evidence="2" id="KW-1185">Reference proteome</keyword>
<dbReference type="EMBL" id="CP136920">
    <property type="protein sequence ID" value="WOO43163.1"/>
    <property type="molecule type" value="Genomic_DNA"/>
</dbReference>
<evidence type="ECO:0000313" key="1">
    <source>
        <dbReference type="EMBL" id="WOO43163.1"/>
    </source>
</evidence>
<dbReference type="SUPFAM" id="SSF50494">
    <property type="entry name" value="Trypsin-like serine proteases"/>
    <property type="match status" value="1"/>
</dbReference>
<dbReference type="Proteomes" id="UP001304300">
    <property type="component" value="Chromosome"/>
</dbReference>
<dbReference type="AlphaFoldDB" id="A0AAQ3QT03"/>
<protein>
    <recommendedName>
        <fullName evidence="3">Peptidase S1 domain-containing protein</fullName>
    </recommendedName>
</protein>
<dbReference type="RefSeq" id="WP_317835704.1">
    <property type="nucleotide sequence ID" value="NZ_CP136920.1"/>
</dbReference>
<dbReference type="InterPro" id="IPR009003">
    <property type="entry name" value="Peptidase_S1_PA"/>
</dbReference>
<accession>A0AAQ3QT03</accession>
<evidence type="ECO:0008006" key="3">
    <source>
        <dbReference type="Google" id="ProtNLM"/>
    </source>
</evidence>